<evidence type="ECO:0000259" key="3">
    <source>
        <dbReference type="PROSITE" id="PS50110"/>
    </source>
</evidence>
<evidence type="ECO:0000256" key="1">
    <source>
        <dbReference type="ARBA" id="ARBA00022553"/>
    </source>
</evidence>
<keyword evidence="1 2" id="KW-0597">Phosphoprotein</keyword>
<comment type="caution">
    <text evidence="4">The sequence shown here is derived from an EMBL/GenBank/DDBJ whole genome shotgun (WGS) entry which is preliminary data.</text>
</comment>
<dbReference type="Proteomes" id="UP001191082">
    <property type="component" value="Unassembled WGS sequence"/>
</dbReference>
<feature type="modified residue" description="4-aspartylphosphate" evidence="2">
    <location>
        <position position="66"/>
    </location>
</feature>
<dbReference type="Gene3D" id="3.40.50.2300">
    <property type="match status" value="1"/>
</dbReference>
<dbReference type="InterPro" id="IPR050595">
    <property type="entry name" value="Bact_response_regulator"/>
</dbReference>
<protein>
    <submittedName>
        <fullName evidence="4">Response regulator</fullName>
    </submittedName>
</protein>
<dbReference type="SMART" id="SM00448">
    <property type="entry name" value="REC"/>
    <property type="match status" value="1"/>
</dbReference>
<keyword evidence="5" id="KW-1185">Reference proteome</keyword>
<name>A0ABY2X6U6_9RHOB</name>
<dbReference type="RefSeq" id="WP_138864575.1">
    <property type="nucleotide sequence ID" value="NZ_VCPC01000003.1"/>
</dbReference>
<sequence length="197" mass="21823">MITASQSTPHSAALNMLVLDDSEFDRRNLCRLGEKTGLPIAIQTAPSLSAMKRKIHQTAFDLIMVDYSLADGDGFQALELVRNDPHNRNSALIMVSGREQVDLAVQAMRRGCESYLCKSALTPETLRHTILEATEHRIATTRTVPLPAQSQVSAGLADLMEVALQRLDFKQRIDRSPGFAEFLQGIVDQDDEDPFLT</sequence>
<dbReference type="PANTHER" id="PTHR44591:SF3">
    <property type="entry name" value="RESPONSE REGULATORY DOMAIN-CONTAINING PROTEIN"/>
    <property type="match status" value="1"/>
</dbReference>
<dbReference type="PROSITE" id="PS50110">
    <property type="entry name" value="RESPONSE_REGULATORY"/>
    <property type="match status" value="1"/>
</dbReference>
<evidence type="ECO:0000313" key="4">
    <source>
        <dbReference type="EMBL" id="TMV11509.1"/>
    </source>
</evidence>
<dbReference type="PANTHER" id="PTHR44591">
    <property type="entry name" value="STRESS RESPONSE REGULATOR PROTEIN 1"/>
    <property type="match status" value="1"/>
</dbReference>
<dbReference type="SUPFAM" id="SSF52172">
    <property type="entry name" value="CheY-like"/>
    <property type="match status" value="1"/>
</dbReference>
<evidence type="ECO:0000313" key="5">
    <source>
        <dbReference type="Proteomes" id="UP001191082"/>
    </source>
</evidence>
<accession>A0ABY2X6U6</accession>
<feature type="domain" description="Response regulatory" evidence="3">
    <location>
        <begin position="15"/>
        <end position="133"/>
    </location>
</feature>
<reference evidence="4 5" key="1">
    <citation type="submission" date="2019-05" db="EMBL/GenBank/DDBJ databases">
        <title>Marivita sp. nov. isolated from sea sediment.</title>
        <authorList>
            <person name="Kim W."/>
        </authorList>
    </citation>
    <scope>NUCLEOTIDE SEQUENCE [LARGE SCALE GENOMIC DNA]</scope>
    <source>
        <strain evidence="4 5">CAU 1492</strain>
    </source>
</reference>
<proteinExistence type="predicted"/>
<dbReference type="CDD" id="cd00156">
    <property type="entry name" value="REC"/>
    <property type="match status" value="1"/>
</dbReference>
<evidence type="ECO:0000256" key="2">
    <source>
        <dbReference type="PROSITE-ProRule" id="PRU00169"/>
    </source>
</evidence>
<organism evidence="4 5">
    <name type="scientific">Arenibacterium halophilum</name>
    <dbReference type="NCBI Taxonomy" id="2583821"/>
    <lineage>
        <taxon>Bacteria</taxon>
        <taxon>Pseudomonadati</taxon>
        <taxon>Pseudomonadota</taxon>
        <taxon>Alphaproteobacteria</taxon>
        <taxon>Rhodobacterales</taxon>
        <taxon>Paracoccaceae</taxon>
        <taxon>Arenibacterium</taxon>
    </lineage>
</organism>
<dbReference type="InterPro" id="IPR001789">
    <property type="entry name" value="Sig_transdc_resp-reg_receiver"/>
</dbReference>
<dbReference type="InterPro" id="IPR011006">
    <property type="entry name" value="CheY-like_superfamily"/>
</dbReference>
<dbReference type="EMBL" id="VCPC01000003">
    <property type="protein sequence ID" value="TMV11509.1"/>
    <property type="molecule type" value="Genomic_DNA"/>
</dbReference>
<dbReference type="Pfam" id="PF00072">
    <property type="entry name" value="Response_reg"/>
    <property type="match status" value="1"/>
</dbReference>
<gene>
    <name evidence="4" type="ORF">FGK64_14615</name>
</gene>